<accession>A0A7W8QJI2</accession>
<evidence type="ECO:0000313" key="1">
    <source>
        <dbReference type="EMBL" id="MBB5431389.1"/>
    </source>
</evidence>
<dbReference type="InterPro" id="IPR001387">
    <property type="entry name" value="Cro/C1-type_HTH"/>
</dbReference>
<gene>
    <name evidence="1" type="ORF">HDA36_001473</name>
</gene>
<dbReference type="CDD" id="cd00093">
    <property type="entry name" value="HTH_XRE"/>
    <property type="match status" value="1"/>
</dbReference>
<comment type="caution">
    <text evidence="1">The sequence shown here is derived from an EMBL/GenBank/DDBJ whole genome shotgun (WGS) entry which is preliminary data.</text>
</comment>
<dbReference type="EMBL" id="JACHDB010000001">
    <property type="protein sequence ID" value="MBB5431389.1"/>
    <property type="molecule type" value="Genomic_DNA"/>
</dbReference>
<dbReference type="Proteomes" id="UP000572635">
    <property type="component" value="Unassembled WGS sequence"/>
</dbReference>
<proteinExistence type="predicted"/>
<name>A0A7W8QJI2_9ACTN</name>
<protein>
    <recommendedName>
        <fullName evidence="3">Helix-turn-helix domain-containing protein</fullName>
    </recommendedName>
</protein>
<keyword evidence="2" id="KW-1185">Reference proteome</keyword>
<sequence length="96" mass="10624">MSRRTVACACCGAVGPHRGRGLIASCYGRAYEEGTLDRWPTVRRRTARRQGARLRERRAAYLALRTSGMKQAAAAARVGISVKTAYRYEHDEGGRP</sequence>
<evidence type="ECO:0000313" key="2">
    <source>
        <dbReference type="Proteomes" id="UP000572635"/>
    </source>
</evidence>
<dbReference type="AlphaFoldDB" id="A0A7W8QJI2"/>
<evidence type="ECO:0008006" key="3">
    <source>
        <dbReference type="Google" id="ProtNLM"/>
    </source>
</evidence>
<reference evidence="1 2" key="1">
    <citation type="submission" date="2020-08" db="EMBL/GenBank/DDBJ databases">
        <title>Sequencing the genomes of 1000 actinobacteria strains.</title>
        <authorList>
            <person name="Klenk H.-P."/>
        </authorList>
    </citation>
    <scope>NUCLEOTIDE SEQUENCE [LARGE SCALE GENOMIC DNA]</scope>
    <source>
        <strain evidence="1 2">DSM 44551</strain>
    </source>
</reference>
<dbReference type="RefSeq" id="WP_184391020.1">
    <property type="nucleotide sequence ID" value="NZ_JACHDB010000001.1"/>
</dbReference>
<organism evidence="1 2">
    <name type="scientific">Nocardiopsis composta</name>
    <dbReference type="NCBI Taxonomy" id="157465"/>
    <lineage>
        <taxon>Bacteria</taxon>
        <taxon>Bacillati</taxon>
        <taxon>Actinomycetota</taxon>
        <taxon>Actinomycetes</taxon>
        <taxon>Streptosporangiales</taxon>
        <taxon>Nocardiopsidaceae</taxon>
        <taxon>Nocardiopsis</taxon>
    </lineage>
</organism>